<organism evidence="1">
    <name type="scientific">Rhizophora mucronata</name>
    <name type="common">Asiatic mangrove</name>
    <dbReference type="NCBI Taxonomy" id="61149"/>
    <lineage>
        <taxon>Eukaryota</taxon>
        <taxon>Viridiplantae</taxon>
        <taxon>Streptophyta</taxon>
        <taxon>Embryophyta</taxon>
        <taxon>Tracheophyta</taxon>
        <taxon>Spermatophyta</taxon>
        <taxon>Magnoliopsida</taxon>
        <taxon>eudicotyledons</taxon>
        <taxon>Gunneridae</taxon>
        <taxon>Pentapetalae</taxon>
        <taxon>rosids</taxon>
        <taxon>fabids</taxon>
        <taxon>Malpighiales</taxon>
        <taxon>Rhizophoraceae</taxon>
        <taxon>Rhizophora</taxon>
    </lineage>
</organism>
<accession>A0A2P2NNB7</accession>
<sequence length="60" mass="7182">MLTRLKSQDQVQYPRKQEKAAQKVKTSMISMPSLLTNMFISSVTIWRNKILWSKQREKRI</sequence>
<proteinExistence type="predicted"/>
<name>A0A2P2NNB7_RHIMU</name>
<dbReference type="AlphaFoldDB" id="A0A2P2NNB7"/>
<dbReference type="EMBL" id="GGEC01063479">
    <property type="protein sequence ID" value="MBX43963.1"/>
    <property type="molecule type" value="Transcribed_RNA"/>
</dbReference>
<reference evidence="1" key="1">
    <citation type="submission" date="2018-02" db="EMBL/GenBank/DDBJ databases">
        <title>Rhizophora mucronata_Transcriptome.</title>
        <authorList>
            <person name="Meera S.P."/>
            <person name="Sreeshan A."/>
            <person name="Augustine A."/>
        </authorList>
    </citation>
    <scope>NUCLEOTIDE SEQUENCE</scope>
    <source>
        <tissue evidence="1">Leaf</tissue>
    </source>
</reference>
<protein>
    <submittedName>
        <fullName evidence="1">Uncharacterized protein</fullName>
    </submittedName>
</protein>
<evidence type="ECO:0000313" key="1">
    <source>
        <dbReference type="EMBL" id="MBX43963.1"/>
    </source>
</evidence>